<evidence type="ECO:0000259" key="1">
    <source>
        <dbReference type="PROSITE" id="PS50206"/>
    </source>
</evidence>
<dbReference type="InterPro" id="IPR036873">
    <property type="entry name" value="Rhodanese-like_dom_sf"/>
</dbReference>
<dbReference type="PANTHER" id="PTHR10953:SF102">
    <property type="entry name" value="ADENYLYLTRANSFERASE AND SULFURTRANSFERASE MOCS3"/>
    <property type="match status" value="1"/>
</dbReference>
<evidence type="ECO:0000313" key="2">
    <source>
        <dbReference type="EMBL" id="RNM28530.1"/>
    </source>
</evidence>
<sequence>MRPPFIRSFQTEIKTILYFSVIERYSFMSNIVDGIDSIRSISIDELKDNNGFLLVDVRESHEYLDGTIPKALTIGRGFLEIELKKRKIELDKPIVLFCASGLRSRYAALSLTLLNYSNIYSLQGGFEAWKAQGNKIEYPLSLSDNDKKRYARHLSLQDIGSDGQFKIMQAKVLVVGAGGLGSSCLLYLAAAGVGEIAIVDHDIVDLSNLQRQVIHNENMLKRKKVDSALHTLRALNSEITINTIDDRVTPENIDALVDSYDVIVDCTDNFKARYIINDAAVAAGKPVVSAAVFRFSGQVMTRSNNQAPCYRCVYPEAPPAELAPSCTENGVIGVIPGMLGIYQANEVLKIILGIGECLNGKLLKIDMLNNQHLLLTTKKRPGCQCHNN</sequence>
<keyword evidence="3" id="KW-1185">Reference proteome</keyword>
<dbReference type="Pfam" id="PF00899">
    <property type="entry name" value="ThiF"/>
    <property type="match status" value="1"/>
</dbReference>
<feature type="domain" description="Rhodanese" evidence="1">
    <location>
        <begin position="48"/>
        <end position="138"/>
    </location>
</feature>
<keyword evidence="2" id="KW-0548">Nucleotidyltransferase</keyword>
<dbReference type="Gene3D" id="3.40.250.10">
    <property type="entry name" value="Rhodanese-like domain"/>
    <property type="match status" value="1"/>
</dbReference>
<gene>
    <name evidence="2" type="primary">moeB</name>
    <name evidence="2" type="ORF">EFS38_00415</name>
</gene>
<dbReference type="InterPro" id="IPR035985">
    <property type="entry name" value="Ubiquitin-activating_enz"/>
</dbReference>
<dbReference type="Proteomes" id="UP000271870">
    <property type="component" value="Unassembled WGS sequence"/>
</dbReference>
<organism evidence="2 3">
    <name type="scientific">Dickeya undicola</name>
    <dbReference type="NCBI Taxonomy" id="1577887"/>
    <lineage>
        <taxon>Bacteria</taxon>
        <taxon>Pseudomonadati</taxon>
        <taxon>Pseudomonadota</taxon>
        <taxon>Gammaproteobacteria</taxon>
        <taxon>Enterobacterales</taxon>
        <taxon>Pectobacteriaceae</taxon>
        <taxon>Dickeya</taxon>
    </lineage>
</organism>
<name>A0ABX9X1B5_9GAMM</name>
<dbReference type="InterPro" id="IPR045886">
    <property type="entry name" value="ThiF/MoeB/HesA"/>
</dbReference>
<dbReference type="Gene3D" id="3.40.50.720">
    <property type="entry name" value="NAD(P)-binding Rossmann-like Domain"/>
    <property type="match status" value="1"/>
</dbReference>
<proteinExistence type="predicted"/>
<dbReference type="CDD" id="cd00158">
    <property type="entry name" value="RHOD"/>
    <property type="match status" value="1"/>
</dbReference>
<dbReference type="SMART" id="SM00450">
    <property type="entry name" value="RHOD"/>
    <property type="match status" value="1"/>
</dbReference>
<dbReference type="CDD" id="cd00757">
    <property type="entry name" value="ThiF_MoeB_HesA_family"/>
    <property type="match status" value="1"/>
</dbReference>
<dbReference type="SUPFAM" id="SSF52821">
    <property type="entry name" value="Rhodanese/Cell cycle control phosphatase"/>
    <property type="match status" value="1"/>
</dbReference>
<dbReference type="InterPro" id="IPR001763">
    <property type="entry name" value="Rhodanese-like_dom"/>
</dbReference>
<dbReference type="SUPFAM" id="SSF69572">
    <property type="entry name" value="Activating enzymes of the ubiquitin-like proteins"/>
    <property type="match status" value="1"/>
</dbReference>
<accession>A0ABX9X1B5</accession>
<dbReference type="PANTHER" id="PTHR10953">
    <property type="entry name" value="UBIQUITIN-ACTIVATING ENZYME E1"/>
    <property type="match status" value="1"/>
</dbReference>
<reference evidence="2 3" key="1">
    <citation type="submission" date="2018-11" db="EMBL/GenBank/DDBJ databases">
        <title>Characterization of surface water Dickeya isolates.</title>
        <authorList>
            <person name="Van Gijsegem F."/>
            <person name="Pedron J."/>
        </authorList>
    </citation>
    <scope>NUCLEOTIDE SEQUENCE [LARGE SCALE GENOMIC DNA]</scope>
    <source>
        <strain evidence="2 3">FVG10-MFV-A16</strain>
    </source>
</reference>
<dbReference type="EMBL" id="RJLS01000001">
    <property type="protein sequence ID" value="RNM28530.1"/>
    <property type="molecule type" value="Genomic_DNA"/>
</dbReference>
<dbReference type="PROSITE" id="PS50206">
    <property type="entry name" value="RHODANESE_3"/>
    <property type="match status" value="1"/>
</dbReference>
<dbReference type="GO" id="GO:0016779">
    <property type="term" value="F:nucleotidyltransferase activity"/>
    <property type="evidence" value="ECO:0007669"/>
    <property type="project" value="UniProtKB-KW"/>
</dbReference>
<evidence type="ECO:0000313" key="3">
    <source>
        <dbReference type="Proteomes" id="UP000271870"/>
    </source>
</evidence>
<comment type="caution">
    <text evidence="2">The sequence shown here is derived from an EMBL/GenBank/DDBJ whole genome shotgun (WGS) entry which is preliminary data.</text>
</comment>
<protein>
    <submittedName>
        <fullName evidence="2">Molybdopterin-synthase adenylyltransferase MoeB</fullName>
    </submittedName>
</protein>
<dbReference type="Pfam" id="PF00581">
    <property type="entry name" value="Rhodanese"/>
    <property type="match status" value="1"/>
</dbReference>
<dbReference type="NCBIfam" id="NF004281">
    <property type="entry name" value="PRK05690.1"/>
    <property type="match status" value="1"/>
</dbReference>
<keyword evidence="2" id="KW-0808">Transferase</keyword>
<dbReference type="NCBIfam" id="NF006444">
    <property type="entry name" value="PRK08762.1"/>
    <property type="match status" value="1"/>
</dbReference>
<dbReference type="InterPro" id="IPR000594">
    <property type="entry name" value="ThiF_NAD_FAD-bd"/>
</dbReference>